<organism evidence="20 21">
    <name type="scientific">Trichodelitschia bisporula</name>
    <dbReference type="NCBI Taxonomy" id="703511"/>
    <lineage>
        <taxon>Eukaryota</taxon>
        <taxon>Fungi</taxon>
        <taxon>Dikarya</taxon>
        <taxon>Ascomycota</taxon>
        <taxon>Pezizomycotina</taxon>
        <taxon>Dothideomycetes</taxon>
        <taxon>Dothideomycetes incertae sedis</taxon>
        <taxon>Phaeotrichales</taxon>
        <taxon>Phaeotrichaceae</taxon>
        <taxon>Trichodelitschia</taxon>
    </lineage>
</organism>
<feature type="chain" id="PRO_5026309329" description="CFEM domain-containing protein" evidence="18">
    <location>
        <begin position="19"/>
        <end position="265"/>
    </location>
</feature>
<evidence type="ECO:0000256" key="7">
    <source>
        <dbReference type="ARBA" id="ARBA00022622"/>
    </source>
</evidence>
<feature type="disulfide bond" evidence="15">
    <location>
        <begin position="52"/>
        <end position="85"/>
    </location>
</feature>
<keyword evidence="8 15" id="KW-0479">Metal-binding</keyword>
<keyword evidence="17" id="KW-1133">Transmembrane helix</keyword>
<keyword evidence="6 15" id="KW-0349">Heme</keyword>
<dbReference type="GO" id="GO:0005576">
    <property type="term" value="C:extracellular region"/>
    <property type="evidence" value="ECO:0007669"/>
    <property type="project" value="UniProtKB-SubCell"/>
</dbReference>
<evidence type="ECO:0000256" key="3">
    <source>
        <dbReference type="ARBA" id="ARBA00010031"/>
    </source>
</evidence>
<dbReference type="SMART" id="SM00747">
    <property type="entry name" value="CFEM"/>
    <property type="match status" value="1"/>
</dbReference>
<evidence type="ECO:0000256" key="2">
    <source>
        <dbReference type="ARBA" id="ARBA00004613"/>
    </source>
</evidence>
<keyword evidence="4" id="KW-1003">Cell membrane</keyword>
<evidence type="ECO:0000256" key="9">
    <source>
        <dbReference type="ARBA" id="ARBA00022729"/>
    </source>
</evidence>
<dbReference type="GO" id="GO:0046872">
    <property type="term" value="F:metal ion binding"/>
    <property type="evidence" value="ECO:0007669"/>
    <property type="project" value="UniProtKB-UniRule"/>
</dbReference>
<evidence type="ECO:0000256" key="16">
    <source>
        <dbReference type="SAM" id="MobiDB-lite"/>
    </source>
</evidence>
<keyword evidence="17" id="KW-0812">Transmembrane</keyword>
<evidence type="ECO:0000256" key="11">
    <source>
        <dbReference type="ARBA" id="ARBA00023136"/>
    </source>
</evidence>
<feature type="region of interest" description="Disordered" evidence="16">
    <location>
        <begin position="104"/>
        <end position="129"/>
    </location>
</feature>
<evidence type="ECO:0000256" key="6">
    <source>
        <dbReference type="ARBA" id="ARBA00022617"/>
    </source>
</evidence>
<dbReference type="GO" id="GO:0098552">
    <property type="term" value="C:side of membrane"/>
    <property type="evidence" value="ECO:0007669"/>
    <property type="project" value="UniProtKB-KW"/>
</dbReference>
<evidence type="ECO:0000256" key="18">
    <source>
        <dbReference type="SAM" id="SignalP"/>
    </source>
</evidence>
<dbReference type="AlphaFoldDB" id="A0A6G1I1W1"/>
<feature type="transmembrane region" description="Helical" evidence="17">
    <location>
        <begin position="135"/>
        <end position="157"/>
    </location>
</feature>
<reference evidence="20" key="1">
    <citation type="journal article" date="2020" name="Stud. Mycol.">
        <title>101 Dothideomycetes genomes: a test case for predicting lifestyles and emergence of pathogens.</title>
        <authorList>
            <person name="Haridas S."/>
            <person name="Albert R."/>
            <person name="Binder M."/>
            <person name="Bloem J."/>
            <person name="Labutti K."/>
            <person name="Salamov A."/>
            <person name="Andreopoulos B."/>
            <person name="Baker S."/>
            <person name="Barry K."/>
            <person name="Bills G."/>
            <person name="Bluhm B."/>
            <person name="Cannon C."/>
            <person name="Castanera R."/>
            <person name="Culley D."/>
            <person name="Daum C."/>
            <person name="Ezra D."/>
            <person name="Gonzalez J."/>
            <person name="Henrissat B."/>
            <person name="Kuo A."/>
            <person name="Liang C."/>
            <person name="Lipzen A."/>
            <person name="Lutzoni F."/>
            <person name="Magnuson J."/>
            <person name="Mondo S."/>
            <person name="Nolan M."/>
            <person name="Ohm R."/>
            <person name="Pangilinan J."/>
            <person name="Park H.-J."/>
            <person name="Ramirez L."/>
            <person name="Alfaro M."/>
            <person name="Sun H."/>
            <person name="Tritt A."/>
            <person name="Yoshinaga Y."/>
            <person name="Zwiers L.-H."/>
            <person name="Turgeon B."/>
            <person name="Goodwin S."/>
            <person name="Spatafora J."/>
            <person name="Crous P."/>
            <person name="Grigoriev I."/>
        </authorList>
    </citation>
    <scope>NUCLEOTIDE SEQUENCE</scope>
    <source>
        <strain evidence="20">CBS 262.69</strain>
    </source>
</reference>
<feature type="domain" description="CFEM" evidence="19">
    <location>
        <begin position="1"/>
        <end position="114"/>
    </location>
</feature>
<evidence type="ECO:0000256" key="13">
    <source>
        <dbReference type="ARBA" id="ARBA00023180"/>
    </source>
</evidence>
<protein>
    <recommendedName>
        <fullName evidence="19">CFEM domain-containing protein</fullName>
    </recommendedName>
</protein>
<feature type="disulfide bond" evidence="15">
    <location>
        <begin position="29"/>
        <end position="69"/>
    </location>
</feature>
<evidence type="ECO:0000313" key="21">
    <source>
        <dbReference type="Proteomes" id="UP000799640"/>
    </source>
</evidence>
<name>A0A6G1I1W1_9PEZI</name>
<dbReference type="EMBL" id="ML996691">
    <property type="protein sequence ID" value="KAF2402171.1"/>
    <property type="molecule type" value="Genomic_DNA"/>
</dbReference>
<dbReference type="InterPro" id="IPR008427">
    <property type="entry name" value="Extracellular_membr_CFEM_dom"/>
</dbReference>
<keyword evidence="10 15" id="KW-0408">Iron</keyword>
<gene>
    <name evidence="20" type="ORF">EJ06DRAFT_528301</name>
</gene>
<dbReference type="Proteomes" id="UP000799640">
    <property type="component" value="Unassembled WGS sequence"/>
</dbReference>
<keyword evidence="14" id="KW-0449">Lipoprotein</keyword>
<accession>A0A6G1I1W1</accession>
<dbReference type="PANTHER" id="PTHR37928:SF2">
    <property type="entry name" value="GPI ANCHORED CFEM DOMAIN PROTEIN (AFU_ORTHOLOGUE AFUA_6G10580)"/>
    <property type="match status" value="1"/>
</dbReference>
<comment type="subcellular location">
    <subcellularLocation>
        <location evidence="1">Cell membrane</location>
        <topology evidence="1">Lipid-anchor</topology>
        <topology evidence="1">GPI-anchor</topology>
    </subcellularLocation>
    <subcellularLocation>
        <location evidence="2">Secreted</location>
    </subcellularLocation>
</comment>
<feature type="signal peptide" evidence="18">
    <location>
        <begin position="1"/>
        <end position="18"/>
    </location>
</feature>
<dbReference type="PANTHER" id="PTHR37928">
    <property type="entry name" value="CFEM DOMAIN PROTEIN (AFU_ORTHOLOGUE AFUA_6G14090)"/>
    <property type="match status" value="1"/>
</dbReference>
<evidence type="ECO:0000256" key="8">
    <source>
        <dbReference type="ARBA" id="ARBA00022723"/>
    </source>
</evidence>
<feature type="disulfide bond" evidence="15">
    <location>
        <begin position="43"/>
        <end position="50"/>
    </location>
</feature>
<keyword evidence="9 18" id="KW-0732">Signal</keyword>
<evidence type="ECO:0000313" key="20">
    <source>
        <dbReference type="EMBL" id="KAF2402171.1"/>
    </source>
</evidence>
<dbReference type="Pfam" id="PF05730">
    <property type="entry name" value="CFEM"/>
    <property type="match status" value="1"/>
</dbReference>
<keyword evidence="12 15" id="KW-1015">Disulfide bond</keyword>
<evidence type="ECO:0000256" key="12">
    <source>
        <dbReference type="ARBA" id="ARBA00023157"/>
    </source>
</evidence>
<sequence length="265" mass="27815">MVLLSIVVALLCAAFALGDGPGLNGLPQCAAGCVNNAVFISACNPTDVLCLCSDTALINGISCCLPNSCSPNDRIGALHYFAGFCQEANKTITLDTLQCPLDSNSTTPTHSSNTTTSSSTPLPEHAHGLPQSTKLTIGIAAGVVGLALLLVAGMLLHRRSSMRRLRREIEELKAWRRPGSAVPLTQMESGGAGSTWKGADGGGWDGRDPAWDGRAQGVWPVPYARPPAEVPAGRDEPAELQTWAASPVTTLWTPDRGMSVRSAER</sequence>
<feature type="binding site" description="axial binding residue" evidence="15">
    <location>
        <position position="47"/>
    </location>
    <ligand>
        <name>heme</name>
        <dbReference type="ChEBI" id="CHEBI:30413"/>
    </ligand>
    <ligandPart>
        <name>Fe</name>
        <dbReference type="ChEBI" id="CHEBI:18248"/>
    </ligandPart>
</feature>
<evidence type="ECO:0000259" key="19">
    <source>
        <dbReference type="PROSITE" id="PS52012"/>
    </source>
</evidence>
<feature type="compositionally biased region" description="Polar residues" evidence="16">
    <location>
        <begin position="243"/>
        <end position="252"/>
    </location>
</feature>
<feature type="disulfide bond" evidence="15">
    <location>
        <begin position="33"/>
        <end position="64"/>
    </location>
</feature>
<dbReference type="PROSITE" id="PS52012">
    <property type="entry name" value="CFEM"/>
    <property type="match status" value="1"/>
</dbReference>
<evidence type="ECO:0000256" key="5">
    <source>
        <dbReference type="ARBA" id="ARBA00022525"/>
    </source>
</evidence>
<keyword evidence="13" id="KW-0325">Glycoprotein</keyword>
<keyword evidence="11 17" id="KW-0472">Membrane</keyword>
<dbReference type="GO" id="GO:0005886">
    <property type="term" value="C:plasma membrane"/>
    <property type="evidence" value="ECO:0007669"/>
    <property type="project" value="UniProtKB-SubCell"/>
</dbReference>
<keyword evidence="5" id="KW-0964">Secreted</keyword>
<evidence type="ECO:0000256" key="15">
    <source>
        <dbReference type="PROSITE-ProRule" id="PRU01356"/>
    </source>
</evidence>
<feature type="region of interest" description="Disordered" evidence="16">
    <location>
        <begin position="222"/>
        <end position="265"/>
    </location>
</feature>
<proteinExistence type="inferred from homology"/>
<evidence type="ECO:0000256" key="10">
    <source>
        <dbReference type="ARBA" id="ARBA00023004"/>
    </source>
</evidence>
<dbReference type="OrthoDB" id="3065412at2759"/>
<feature type="compositionally biased region" description="Low complexity" evidence="16">
    <location>
        <begin position="104"/>
        <end position="121"/>
    </location>
</feature>
<evidence type="ECO:0000256" key="14">
    <source>
        <dbReference type="ARBA" id="ARBA00023288"/>
    </source>
</evidence>
<keyword evidence="21" id="KW-1185">Reference proteome</keyword>
<keyword evidence="7" id="KW-0336">GPI-anchor</keyword>
<dbReference type="InterPro" id="IPR051735">
    <property type="entry name" value="CFEM_domain"/>
</dbReference>
<comment type="similarity">
    <text evidence="3">Belongs to the RBT5 family.</text>
</comment>
<evidence type="ECO:0000256" key="17">
    <source>
        <dbReference type="SAM" id="Phobius"/>
    </source>
</evidence>
<evidence type="ECO:0000256" key="1">
    <source>
        <dbReference type="ARBA" id="ARBA00004609"/>
    </source>
</evidence>
<evidence type="ECO:0000256" key="4">
    <source>
        <dbReference type="ARBA" id="ARBA00022475"/>
    </source>
</evidence>